<dbReference type="EMBL" id="QBLH01000104">
    <property type="protein sequence ID" value="TGZ57941.1"/>
    <property type="molecule type" value="Genomic_DNA"/>
</dbReference>
<keyword evidence="3" id="KW-1185">Reference proteome</keyword>
<comment type="caution">
    <text evidence="2">The sequence shown here is derived from an EMBL/GenBank/DDBJ whole genome shotgun (WGS) entry which is preliminary data.</text>
</comment>
<feature type="compositionally biased region" description="Polar residues" evidence="1">
    <location>
        <begin position="918"/>
        <end position="933"/>
    </location>
</feature>
<evidence type="ECO:0000256" key="1">
    <source>
        <dbReference type="SAM" id="MobiDB-lite"/>
    </source>
</evidence>
<dbReference type="InterPro" id="IPR052824">
    <property type="entry name" value="m6A_RNA_Methylation_Regulator"/>
</dbReference>
<dbReference type="PANTHER" id="PTHR13585">
    <property type="entry name" value="CHASCON, ISOFORM D-RELATED"/>
    <property type="match status" value="1"/>
</dbReference>
<accession>A0A4S2L5E7</accession>
<feature type="region of interest" description="Disordered" evidence="1">
    <location>
        <begin position="951"/>
        <end position="973"/>
    </location>
</feature>
<organism evidence="2 3">
    <name type="scientific">Temnothorax longispinosus</name>
    <dbReference type="NCBI Taxonomy" id="300112"/>
    <lineage>
        <taxon>Eukaryota</taxon>
        <taxon>Metazoa</taxon>
        <taxon>Ecdysozoa</taxon>
        <taxon>Arthropoda</taxon>
        <taxon>Hexapoda</taxon>
        <taxon>Insecta</taxon>
        <taxon>Pterygota</taxon>
        <taxon>Neoptera</taxon>
        <taxon>Endopterygota</taxon>
        <taxon>Hymenoptera</taxon>
        <taxon>Apocrita</taxon>
        <taxon>Aculeata</taxon>
        <taxon>Formicoidea</taxon>
        <taxon>Formicidae</taxon>
        <taxon>Myrmicinae</taxon>
        <taxon>Temnothorax</taxon>
    </lineage>
</organism>
<feature type="region of interest" description="Disordered" evidence="1">
    <location>
        <begin position="1"/>
        <end position="118"/>
    </location>
</feature>
<feature type="region of interest" description="Disordered" evidence="1">
    <location>
        <begin position="238"/>
        <end position="276"/>
    </location>
</feature>
<feature type="region of interest" description="Disordered" evidence="1">
    <location>
        <begin position="915"/>
        <end position="936"/>
    </location>
</feature>
<feature type="compositionally biased region" description="Basic residues" evidence="1">
    <location>
        <begin position="588"/>
        <end position="611"/>
    </location>
</feature>
<sequence>MVRQRRLGSRKVDDRNSPLNPLSIRAAAPMTRRWFPAALRRREKEREREREGEREKQRKRETEKERERKRVRSIPREYSRKVRTRDTRVRRKGNDEGKVVVENVGSGSPTPKRNTRRSLRDTRADVCAYTRVCLHTVYMLRIRRGGEAVHLAARRGRMESWRTAAGGYGVKAVDEEERVVKWGCLGGRTRGVRDGEEGSVPGGERGVAVARPGSRRLLTRPVAQLDSTRLSARWQEAAARARGGRTARERKLSRGGGESIGAGEKEEDGVGDGGSGSGGAVGALLFAVEGGGSWGRKGGRRIDPDGAWLTADEAVTRDESRRDGRTEKAPSLVFPHSRASPLFRLTASGEASRWGGGSPLVGGWRRDGGARERYCLLPLRGLLAAKQYLDCTYTRPNSSAVAVAVPSMLLQHACRARARVQGVRKVAPSSLGRDTIRMDMVCRSTRARFRGECQTRSPREGVHPGGRRMPRIRFVGYGDLLLVAVCVHADLHLAEATDVRRLAASSLISVAPATGPGPSAFLLPTTTLLVVLSFPSPPEPHLNEPSYLADGELRFAHLPPVCRCDLAICWVARGPRRREGRREGGIARAKRKRRRVRERKREATHHRHHHLPSTSSAAGCAAGLVAKAKGSRRVQRPNTESHLSVPLPACLERWFVFEWRGLSTLTRENHSRPVINAVVRSSKEWITFAFNVYRAPWRRYSVPTDRHRHFGVERGHDTNSDLSRILVITPRCNSVPYLQPIKITEKARVTFKSEKRRIYFGVFSLDDERASRDALVSRMAKGNKSLGKHKTMGYTGTDRHEAARMRFDVRSPPPASVASSSFMAAIEHLRLKRKKEREKRTGREREREKVIQRRRRATRRDISVRVVKTVVVTGNAAECKSGDGSVGYENGGVLRVSKIGCEEAPVSLRTLREASRNAPLNDSSQTEISTTNIRDSRPHITDYNVVSSLQKSAKRASVPSGSEILSSRGHYSK</sequence>
<dbReference type="PANTHER" id="PTHR13585:SF19">
    <property type="entry name" value="ZINC FINGER CCCH DOMAIN-CONTAINING PROTEIN 13"/>
    <property type="match status" value="1"/>
</dbReference>
<dbReference type="AlphaFoldDB" id="A0A4S2L5E7"/>
<dbReference type="Proteomes" id="UP000310200">
    <property type="component" value="Unassembled WGS sequence"/>
</dbReference>
<evidence type="ECO:0000313" key="2">
    <source>
        <dbReference type="EMBL" id="TGZ57941.1"/>
    </source>
</evidence>
<gene>
    <name evidence="2" type="ORF">DBV15_07578</name>
</gene>
<evidence type="ECO:0000313" key="3">
    <source>
        <dbReference type="Proteomes" id="UP000310200"/>
    </source>
</evidence>
<reference evidence="2 3" key="1">
    <citation type="journal article" date="2019" name="Philos. Trans. R. Soc. Lond., B, Biol. Sci.">
        <title>Ant behaviour and brain gene expression of defending hosts depend on the ecological success of the intruding social parasite.</title>
        <authorList>
            <person name="Kaur R."/>
            <person name="Stoldt M."/>
            <person name="Jongepier E."/>
            <person name="Feldmeyer B."/>
            <person name="Menzel F."/>
            <person name="Bornberg-Bauer E."/>
            <person name="Foitzik S."/>
        </authorList>
    </citation>
    <scope>NUCLEOTIDE SEQUENCE [LARGE SCALE GENOMIC DNA]</scope>
    <source>
        <tissue evidence="2">Whole body</tissue>
    </source>
</reference>
<feature type="compositionally biased region" description="Basic and acidic residues" evidence="1">
    <location>
        <begin position="40"/>
        <end position="99"/>
    </location>
</feature>
<feature type="region of interest" description="Disordered" evidence="1">
    <location>
        <begin position="580"/>
        <end position="615"/>
    </location>
</feature>
<name>A0A4S2L5E7_9HYME</name>
<proteinExistence type="predicted"/>
<protein>
    <submittedName>
        <fullName evidence="2">Uncharacterized protein</fullName>
    </submittedName>
</protein>